<protein>
    <recommendedName>
        <fullName evidence="3">DUF3800 domain-containing protein</fullName>
    </recommendedName>
</protein>
<accession>A0A943BKN4</accession>
<evidence type="ECO:0008006" key="3">
    <source>
        <dbReference type="Google" id="ProtNLM"/>
    </source>
</evidence>
<reference evidence="1" key="1">
    <citation type="submission" date="2021-02" db="EMBL/GenBank/DDBJ databases">
        <title>Infant gut strain persistence is associated with maternal origin, phylogeny, and functional potential including surface adhesion and iron acquisition.</title>
        <authorList>
            <person name="Lou Y.C."/>
        </authorList>
    </citation>
    <scope>NUCLEOTIDE SEQUENCE</scope>
    <source>
        <strain evidence="1">L3_128_245G1_dasL3_128_245G1_concoct_49</strain>
    </source>
</reference>
<organism evidence="1 2">
    <name type="scientific">Collinsella intestinalis</name>
    <dbReference type="NCBI Taxonomy" id="147207"/>
    <lineage>
        <taxon>Bacteria</taxon>
        <taxon>Bacillati</taxon>
        <taxon>Actinomycetota</taxon>
        <taxon>Coriobacteriia</taxon>
        <taxon>Coriobacteriales</taxon>
        <taxon>Coriobacteriaceae</taxon>
        <taxon>Collinsella</taxon>
    </lineage>
</organism>
<comment type="caution">
    <text evidence="1">The sequence shown here is derived from an EMBL/GenBank/DDBJ whole genome shotgun (WGS) entry which is preliminary data.</text>
</comment>
<dbReference type="Proteomes" id="UP000738879">
    <property type="component" value="Unassembled WGS sequence"/>
</dbReference>
<proteinExistence type="predicted"/>
<evidence type="ECO:0000313" key="2">
    <source>
        <dbReference type="Proteomes" id="UP000738879"/>
    </source>
</evidence>
<sequence>MRDLSIFIDESGDAGRISKYYIVVLVFHDQDLELDQSVARYSRMLRELGQDKIPFHFGPLLNGNDDYKWKNVASRLKLLVTFAMMFNRLPISYACFSYEKRGVASTPRGLAKHIERDVME</sequence>
<name>A0A943BKN4_9ACTN</name>
<gene>
    <name evidence="1" type="ORF">KHY67_00425</name>
</gene>
<evidence type="ECO:0000313" key="1">
    <source>
        <dbReference type="EMBL" id="MBS5146163.1"/>
    </source>
</evidence>
<dbReference type="AlphaFoldDB" id="A0A943BKN4"/>
<dbReference type="EMBL" id="JAGZJA010000001">
    <property type="protein sequence ID" value="MBS5146163.1"/>
    <property type="molecule type" value="Genomic_DNA"/>
</dbReference>